<dbReference type="SMART" id="SM00034">
    <property type="entry name" value="CLECT"/>
    <property type="match status" value="1"/>
</dbReference>
<keyword evidence="4" id="KW-1185">Reference proteome</keyword>
<organism evidence="3 4">
    <name type="scientific">Caenorhabditis auriculariae</name>
    <dbReference type="NCBI Taxonomy" id="2777116"/>
    <lineage>
        <taxon>Eukaryota</taxon>
        <taxon>Metazoa</taxon>
        <taxon>Ecdysozoa</taxon>
        <taxon>Nematoda</taxon>
        <taxon>Chromadorea</taxon>
        <taxon>Rhabditida</taxon>
        <taxon>Rhabditina</taxon>
        <taxon>Rhabditomorpha</taxon>
        <taxon>Rhabditoidea</taxon>
        <taxon>Rhabditidae</taxon>
        <taxon>Peloderinae</taxon>
        <taxon>Caenorhabditis</taxon>
    </lineage>
</organism>
<evidence type="ECO:0000259" key="2">
    <source>
        <dbReference type="PROSITE" id="PS50041"/>
    </source>
</evidence>
<protein>
    <recommendedName>
        <fullName evidence="2">C-type lectin domain-containing protein</fullName>
    </recommendedName>
</protein>
<dbReference type="Gene3D" id="3.10.100.10">
    <property type="entry name" value="Mannose-Binding Protein A, subunit A"/>
    <property type="match status" value="1"/>
</dbReference>
<comment type="caution">
    <text evidence="3">The sequence shown here is derived from an EMBL/GenBank/DDBJ whole genome shotgun (WGS) entry which is preliminary data.</text>
</comment>
<reference evidence="3" key="1">
    <citation type="submission" date="2020-10" db="EMBL/GenBank/DDBJ databases">
        <authorList>
            <person name="Kikuchi T."/>
        </authorList>
    </citation>
    <scope>NUCLEOTIDE SEQUENCE</scope>
    <source>
        <strain evidence="3">NKZ352</strain>
    </source>
</reference>
<dbReference type="SUPFAM" id="SSF56436">
    <property type="entry name" value="C-type lectin-like"/>
    <property type="match status" value="1"/>
</dbReference>
<dbReference type="PROSITE" id="PS50041">
    <property type="entry name" value="C_TYPE_LECTIN_2"/>
    <property type="match status" value="1"/>
</dbReference>
<dbReference type="PANTHER" id="PTHR47753">
    <property type="entry name" value="C-TYPE LECTIN-RELATED"/>
    <property type="match status" value="1"/>
</dbReference>
<dbReference type="AlphaFoldDB" id="A0A8S1HST5"/>
<feature type="chain" id="PRO_5035716037" description="C-type lectin domain-containing protein" evidence="1">
    <location>
        <begin position="17"/>
        <end position="429"/>
    </location>
</feature>
<dbReference type="InterPro" id="IPR016186">
    <property type="entry name" value="C-type_lectin-like/link_sf"/>
</dbReference>
<dbReference type="InterPro" id="IPR016187">
    <property type="entry name" value="CTDL_fold"/>
</dbReference>
<evidence type="ECO:0000256" key="1">
    <source>
        <dbReference type="SAM" id="SignalP"/>
    </source>
</evidence>
<name>A0A8S1HST5_9PELO</name>
<dbReference type="Proteomes" id="UP000835052">
    <property type="component" value="Unassembled WGS sequence"/>
</dbReference>
<dbReference type="CDD" id="cd00037">
    <property type="entry name" value="CLECT"/>
    <property type="match status" value="1"/>
</dbReference>
<proteinExistence type="predicted"/>
<dbReference type="Pfam" id="PF00059">
    <property type="entry name" value="Lectin_C"/>
    <property type="match status" value="1"/>
</dbReference>
<evidence type="ECO:0000313" key="3">
    <source>
        <dbReference type="EMBL" id="CAD6197974.1"/>
    </source>
</evidence>
<evidence type="ECO:0000313" key="4">
    <source>
        <dbReference type="Proteomes" id="UP000835052"/>
    </source>
</evidence>
<dbReference type="OrthoDB" id="2142683at2759"/>
<feature type="domain" description="C-type lectin" evidence="2">
    <location>
        <begin position="38"/>
        <end position="182"/>
    </location>
</feature>
<gene>
    <name evidence="3" type="ORF">CAUJ_LOCUS13881</name>
</gene>
<feature type="signal peptide" evidence="1">
    <location>
        <begin position="1"/>
        <end position="16"/>
    </location>
</feature>
<dbReference type="EMBL" id="CAJGYM010000111">
    <property type="protein sequence ID" value="CAD6197974.1"/>
    <property type="molecule type" value="Genomic_DNA"/>
</dbReference>
<dbReference type="InterPro" id="IPR001304">
    <property type="entry name" value="C-type_lectin-like"/>
</dbReference>
<sequence>MRTLILLLIFVYLSAGRPVPRDGTIECPSGWTKFVRSNGVACHLFIRRLLTWKDARSYCMEAYGATLSGFESEEEKTTIYELSRSHNLIEKQLWISGQRNPGCNVGEYTETDVNDPCYKPKLFHWVDGAARDGTIINKFWAPTNPSWYGSEKCLSILAGTSVYYQNKVNDATCDTRFPFVCQMLYYNLKVIIAAYYLRSRINMKSFILLFFIVEVSISGNPDLSGERFCAANKGKWDPRTDQKVFDECSNMKIWVDTTTDKEAKSVCTELIPFHVKDVKKGFPTFCNFKVYGECPAGWFQALGSCYRHFSGLYTLAQPGIIAHLSARMVNLFKSAAPGCTHFSSKCFLRSGILRAVLGDAAAFSSTVISQPRTQMELLKENLSFGSTSSAVNSGWSFIFNVSVPPKIFKSHLDNIPDNELFISIPRRLL</sequence>
<keyword evidence="1" id="KW-0732">Signal</keyword>
<accession>A0A8S1HST5</accession>